<evidence type="ECO:0000256" key="1">
    <source>
        <dbReference type="SAM" id="MobiDB-lite"/>
    </source>
</evidence>
<keyword evidence="5" id="KW-1185">Reference proteome</keyword>
<proteinExistence type="predicted"/>
<dbReference type="PANTHER" id="PTHR12277:SF81">
    <property type="entry name" value="PROTEIN ABHD13"/>
    <property type="match status" value="1"/>
</dbReference>
<comment type="caution">
    <text evidence="4">The sequence shown here is derived from an EMBL/GenBank/DDBJ whole genome shotgun (WGS) entry which is preliminary data.</text>
</comment>
<name>A0A841K7C4_9BACT</name>
<keyword evidence="2" id="KW-1133">Transmembrane helix</keyword>
<dbReference type="EMBL" id="JACHEK010000010">
    <property type="protein sequence ID" value="MBB6146488.1"/>
    <property type="molecule type" value="Genomic_DNA"/>
</dbReference>
<dbReference type="Pfam" id="PF12146">
    <property type="entry name" value="Hydrolase_4"/>
    <property type="match status" value="1"/>
</dbReference>
<dbReference type="InterPro" id="IPR029058">
    <property type="entry name" value="AB_hydrolase_fold"/>
</dbReference>
<dbReference type="PANTHER" id="PTHR12277">
    <property type="entry name" value="ALPHA/BETA HYDROLASE DOMAIN-CONTAINING PROTEIN"/>
    <property type="match status" value="1"/>
</dbReference>
<protein>
    <recommendedName>
        <fullName evidence="3">Serine aminopeptidase S33 domain-containing protein</fullName>
    </recommendedName>
</protein>
<dbReference type="InterPro" id="IPR022742">
    <property type="entry name" value="Hydrolase_4"/>
</dbReference>
<feature type="transmembrane region" description="Helical" evidence="2">
    <location>
        <begin position="33"/>
        <end position="58"/>
    </location>
</feature>
<evidence type="ECO:0000256" key="2">
    <source>
        <dbReference type="SAM" id="Phobius"/>
    </source>
</evidence>
<dbReference type="Proteomes" id="UP000538666">
    <property type="component" value="Unassembled WGS sequence"/>
</dbReference>
<dbReference type="AlphaFoldDB" id="A0A841K7C4"/>
<dbReference type="Gene3D" id="3.40.50.1820">
    <property type="entry name" value="alpha/beta hydrolase"/>
    <property type="match status" value="1"/>
</dbReference>
<sequence length="305" mass="32914">MAKRASSRTKSPTASKGPPRGDSPAPVTISARWLVGAFAVAVAAAAVCAYATLCLLFYQGQWQMVLHPSRSVTATPANQKLKFDEIRFDYTETGVPKLDGWWIPAEPAARWSASTVLYLHGGEGSLSNSVDDLATLHSLGINVFAFDYRGYGRSAGLRPNELRMTEDAHAAWSYLTATRHLAAKSVVIYGSGVGASLGAELASALPAPGQPAGMVLDGPSEAALTIVSRDARAKILPLSLLLKERFDPADALRASSLPKLFLDRDGAKSRTGQLYRTAALPKEYFELRQNGYEATLRRFFDEVRP</sequence>
<feature type="domain" description="Serine aminopeptidase S33" evidence="3">
    <location>
        <begin position="115"/>
        <end position="220"/>
    </location>
</feature>
<accession>A0A841K7C4</accession>
<feature type="region of interest" description="Disordered" evidence="1">
    <location>
        <begin position="1"/>
        <end position="24"/>
    </location>
</feature>
<organism evidence="4 5">
    <name type="scientific">Silvibacterium bohemicum</name>
    <dbReference type="NCBI Taxonomy" id="1577686"/>
    <lineage>
        <taxon>Bacteria</taxon>
        <taxon>Pseudomonadati</taxon>
        <taxon>Acidobacteriota</taxon>
        <taxon>Terriglobia</taxon>
        <taxon>Terriglobales</taxon>
        <taxon>Acidobacteriaceae</taxon>
        <taxon>Silvibacterium</taxon>
    </lineage>
</organism>
<evidence type="ECO:0000259" key="3">
    <source>
        <dbReference type="Pfam" id="PF12146"/>
    </source>
</evidence>
<gene>
    <name evidence="4" type="ORF">HNQ77_004467</name>
</gene>
<dbReference type="OrthoDB" id="9798884at2"/>
<dbReference type="SUPFAM" id="SSF53474">
    <property type="entry name" value="alpha/beta-Hydrolases"/>
    <property type="match status" value="1"/>
</dbReference>
<reference evidence="4 5" key="1">
    <citation type="submission" date="2020-08" db="EMBL/GenBank/DDBJ databases">
        <title>Genomic Encyclopedia of Type Strains, Phase IV (KMG-IV): sequencing the most valuable type-strain genomes for metagenomic binning, comparative biology and taxonomic classification.</title>
        <authorList>
            <person name="Goeker M."/>
        </authorList>
    </citation>
    <scope>NUCLEOTIDE SEQUENCE [LARGE SCALE GENOMIC DNA]</scope>
    <source>
        <strain evidence="4 5">DSM 103733</strain>
    </source>
</reference>
<evidence type="ECO:0000313" key="5">
    <source>
        <dbReference type="Proteomes" id="UP000538666"/>
    </source>
</evidence>
<evidence type="ECO:0000313" key="4">
    <source>
        <dbReference type="EMBL" id="MBB6146488.1"/>
    </source>
</evidence>
<keyword evidence="2" id="KW-0812">Transmembrane</keyword>
<keyword evidence="2" id="KW-0472">Membrane</keyword>
<dbReference type="RefSeq" id="WP_050060462.1">
    <property type="nucleotide sequence ID" value="NZ_JACHEK010000010.1"/>
</dbReference>